<dbReference type="Gene3D" id="2.60.120.260">
    <property type="entry name" value="Galactose-binding domain-like"/>
    <property type="match status" value="2"/>
</dbReference>
<feature type="region of interest" description="Disordered" evidence="1">
    <location>
        <begin position="246"/>
        <end position="267"/>
    </location>
</feature>
<sequence>MVHPHSDGSEDGTSMGFSVDGGDVVTFTVPPRTTSATQHQLFYSSPVLSQGSHTLLIESTQSGGDIFFDYLMYDAAQASTAGKTLFVDDNESGIEYSPGWQLNTSEPYFMHTTHFSESPGSWVSIAFEGTLLSVYGPVTPGPGGEVYSAHAVIDGGSPILLPPPHLNLQLQPSPNTSFNTPLFTSPMLSQGKHTINFTVSSDSAIPLFVDYFLLQSGSNVTQQGGSFSTAAAASTSNSVFESATFTSESSRPSPTFSLPPKDPSSSDPHRLLAEIVGPVAALLVLLIAIFIGRQWTRRARRSATDATDSSYVLPLFTGPSAKGHFLMRVLPRLWSRQQDHGAQLQDSHLSTTMPVPFPTSVPETKSAHALNTILAPASPTGAATLQRNMSDEQADDAGSTFSCPPPSYVD</sequence>
<keyword evidence="2" id="KW-0812">Transmembrane</keyword>
<feature type="region of interest" description="Disordered" evidence="1">
    <location>
        <begin position="383"/>
        <end position="410"/>
    </location>
</feature>
<accession>A0AAD6UXL3</accession>
<evidence type="ECO:0000313" key="3">
    <source>
        <dbReference type="EMBL" id="KAJ7194212.1"/>
    </source>
</evidence>
<organism evidence="3 4">
    <name type="scientific">Mycena pura</name>
    <dbReference type="NCBI Taxonomy" id="153505"/>
    <lineage>
        <taxon>Eukaryota</taxon>
        <taxon>Fungi</taxon>
        <taxon>Dikarya</taxon>
        <taxon>Basidiomycota</taxon>
        <taxon>Agaricomycotina</taxon>
        <taxon>Agaricomycetes</taxon>
        <taxon>Agaricomycetidae</taxon>
        <taxon>Agaricales</taxon>
        <taxon>Marasmiineae</taxon>
        <taxon>Mycenaceae</taxon>
        <taxon>Mycena</taxon>
    </lineage>
</organism>
<evidence type="ECO:0000256" key="1">
    <source>
        <dbReference type="SAM" id="MobiDB-lite"/>
    </source>
</evidence>
<gene>
    <name evidence="3" type="ORF">GGX14DRAFT_576533</name>
</gene>
<dbReference type="EMBL" id="JARJCW010000100">
    <property type="protein sequence ID" value="KAJ7194212.1"/>
    <property type="molecule type" value="Genomic_DNA"/>
</dbReference>
<evidence type="ECO:0000256" key="2">
    <source>
        <dbReference type="SAM" id="Phobius"/>
    </source>
</evidence>
<comment type="caution">
    <text evidence="3">The sequence shown here is derived from an EMBL/GenBank/DDBJ whole genome shotgun (WGS) entry which is preliminary data.</text>
</comment>
<evidence type="ECO:0008006" key="5">
    <source>
        <dbReference type="Google" id="ProtNLM"/>
    </source>
</evidence>
<proteinExistence type="predicted"/>
<dbReference type="Proteomes" id="UP001219525">
    <property type="component" value="Unassembled WGS sequence"/>
</dbReference>
<feature type="transmembrane region" description="Helical" evidence="2">
    <location>
        <begin position="271"/>
        <end position="291"/>
    </location>
</feature>
<protein>
    <recommendedName>
        <fullName evidence="5">Transmembrane protein</fullName>
    </recommendedName>
</protein>
<feature type="compositionally biased region" description="Polar residues" evidence="1">
    <location>
        <begin position="246"/>
        <end position="256"/>
    </location>
</feature>
<keyword evidence="2" id="KW-0472">Membrane</keyword>
<name>A0AAD6UXL3_9AGAR</name>
<reference evidence="3" key="1">
    <citation type="submission" date="2023-03" db="EMBL/GenBank/DDBJ databases">
        <title>Massive genome expansion in bonnet fungi (Mycena s.s.) driven by repeated elements and novel gene families across ecological guilds.</title>
        <authorList>
            <consortium name="Lawrence Berkeley National Laboratory"/>
            <person name="Harder C.B."/>
            <person name="Miyauchi S."/>
            <person name="Viragh M."/>
            <person name="Kuo A."/>
            <person name="Thoen E."/>
            <person name="Andreopoulos B."/>
            <person name="Lu D."/>
            <person name="Skrede I."/>
            <person name="Drula E."/>
            <person name="Henrissat B."/>
            <person name="Morin E."/>
            <person name="Kohler A."/>
            <person name="Barry K."/>
            <person name="LaButti K."/>
            <person name="Morin E."/>
            <person name="Salamov A."/>
            <person name="Lipzen A."/>
            <person name="Mereny Z."/>
            <person name="Hegedus B."/>
            <person name="Baldrian P."/>
            <person name="Stursova M."/>
            <person name="Weitz H."/>
            <person name="Taylor A."/>
            <person name="Grigoriev I.V."/>
            <person name="Nagy L.G."/>
            <person name="Martin F."/>
            <person name="Kauserud H."/>
        </authorList>
    </citation>
    <scope>NUCLEOTIDE SEQUENCE</scope>
    <source>
        <strain evidence="3">9144</strain>
    </source>
</reference>
<keyword evidence="2" id="KW-1133">Transmembrane helix</keyword>
<evidence type="ECO:0000313" key="4">
    <source>
        <dbReference type="Proteomes" id="UP001219525"/>
    </source>
</evidence>
<keyword evidence="4" id="KW-1185">Reference proteome</keyword>
<dbReference type="AlphaFoldDB" id="A0AAD6UXL3"/>